<evidence type="ECO:0000256" key="5">
    <source>
        <dbReference type="SAM" id="MobiDB-lite"/>
    </source>
</evidence>
<dbReference type="PANTHER" id="PTHR45931">
    <property type="entry name" value="SI:CH211-59O9.10"/>
    <property type="match status" value="1"/>
</dbReference>
<keyword evidence="2 4" id="KW-0863">Zinc-finger</keyword>
<dbReference type="PROSITE" id="PS50089">
    <property type="entry name" value="ZF_RING_2"/>
    <property type="match status" value="1"/>
</dbReference>
<evidence type="ECO:0000259" key="6">
    <source>
        <dbReference type="PROSITE" id="PS50089"/>
    </source>
</evidence>
<feature type="compositionally biased region" description="Low complexity" evidence="5">
    <location>
        <begin position="25"/>
        <end position="40"/>
    </location>
</feature>
<evidence type="ECO:0000256" key="1">
    <source>
        <dbReference type="ARBA" id="ARBA00022723"/>
    </source>
</evidence>
<evidence type="ECO:0000313" key="8">
    <source>
        <dbReference type="Proteomes" id="UP000237347"/>
    </source>
</evidence>
<dbReference type="Proteomes" id="UP000237347">
    <property type="component" value="Unassembled WGS sequence"/>
</dbReference>
<dbReference type="InterPro" id="IPR013083">
    <property type="entry name" value="Znf_RING/FYVE/PHD"/>
</dbReference>
<reference evidence="7 8" key="1">
    <citation type="journal article" date="2018" name="Sci. Data">
        <title>The draft genome sequence of cork oak.</title>
        <authorList>
            <person name="Ramos A.M."/>
            <person name="Usie A."/>
            <person name="Barbosa P."/>
            <person name="Barros P.M."/>
            <person name="Capote T."/>
            <person name="Chaves I."/>
            <person name="Simoes F."/>
            <person name="Abreu I."/>
            <person name="Carrasquinho I."/>
            <person name="Faro C."/>
            <person name="Guimaraes J.B."/>
            <person name="Mendonca D."/>
            <person name="Nobrega F."/>
            <person name="Rodrigues L."/>
            <person name="Saibo N.J.M."/>
            <person name="Varela M.C."/>
            <person name="Egas C."/>
            <person name="Matos J."/>
            <person name="Miguel C.M."/>
            <person name="Oliveira M.M."/>
            <person name="Ricardo C.P."/>
            <person name="Goncalves S."/>
        </authorList>
    </citation>
    <scope>NUCLEOTIDE SEQUENCE [LARGE SCALE GENOMIC DNA]</scope>
    <source>
        <strain evidence="8">cv. HL8</strain>
    </source>
</reference>
<feature type="compositionally biased region" description="Low complexity" evidence="5">
    <location>
        <begin position="164"/>
        <end position="176"/>
    </location>
</feature>
<name>A0AAW0L5M5_QUESU</name>
<gene>
    <name evidence="7" type="ORF">CFP56_008266</name>
</gene>
<dbReference type="InterPro" id="IPR051834">
    <property type="entry name" value="RING_finger_E3_ligase"/>
</dbReference>
<feature type="region of interest" description="Disordered" evidence="5">
    <location>
        <begin position="164"/>
        <end position="201"/>
    </location>
</feature>
<evidence type="ECO:0000313" key="7">
    <source>
        <dbReference type="EMBL" id="KAK7846151.1"/>
    </source>
</evidence>
<dbReference type="InterPro" id="IPR001841">
    <property type="entry name" value="Znf_RING"/>
</dbReference>
<dbReference type="CDD" id="cd16454">
    <property type="entry name" value="RING-H2_PA-TM-RING"/>
    <property type="match status" value="1"/>
</dbReference>
<dbReference type="GO" id="GO:0008270">
    <property type="term" value="F:zinc ion binding"/>
    <property type="evidence" value="ECO:0007669"/>
    <property type="project" value="UniProtKB-KW"/>
</dbReference>
<accession>A0AAW0L5M5</accession>
<keyword evidence="8" id="KW-1185">Reference proteome</keyword>
<dbReference type="SMART" id="SM00184">
    <property type="entry name" value="RING"/>
    <property type="match status" value="1"/>
</dbReference>
<dbReference type="Pfam" id="PF13639">
    <property type="entry name" value="zf-RING_2"/>
    <property type="match status" value="1"/>
</dbReference>
<keyword evidence="1" id="KW-0479">Metal-binding</keyword>
<proteinExistence type="predicted"/>
<evidence type="ECO:0000256" key="3">
    <source>
        <dbReference type="ARBA" id="ARBA00022833"/>
    </source>
</evidence>
<evidence type="ECO:0000256" key="4">
    <source>
        <dbReference type="PROSITE-ProRule" id="PRU00175"/>
    </source>
</evidence>
<dbReference type="Gene3D" id="3.30.40.10">
    <property type="entry name" value="Zinc/RING finger domain, C3HC4 (zinc finger)"/>
    <property type="match status" value="1"/>
</dbReference>
<evidence type="ECO:0000256" key="2">
    <source>
        <dbReference type="ARBA" id="ARBA00022771"/>
    </source>
</evidence>
<feature type="region of interest" description="Disordered" evidence="5">
    <location>
        <begin position="21"/>
        <end position="55"/>
    </location>
</feature>
<dbReference type="GO" id="GO:0005634">
    <property type="term" value="C:nucleus"/>
    <property type="evidence" value="ECO:0007669"/>
    <property type="project" value="TreeGrafter"/>
</dbReference>
<dbReference type="PANTHER" id="PTHR45931:SF3">
    <property type="entry name" value="RING ZINC FINGER-CONTAINING PROTEIN"/>
    <property type="match status" value="1"/>
</dbReference>
<dbReference type="AlphaFoldDB" id="A0AAW0L5M5"/>
<dbReference type="GO" id="GO:0006511">
    <property type="term" value="P:ubiquitin-dependent protein catabolic process"/>
    <property type="evidence" value="ECO:0007669"/>
    <property type="project" value="TreeGrafter"/>
</dbReference>
<sequence>MIPNFSPRLSYSRFNDEATNHGRLSELSSSRRPSLSSLLSDGHEHERNNGRLLSDHGVSFSPSRLPSSSSSFRLFNESEASFLSSFLSSSFSHHEREPANRGWLSDRGASFSSSRLPSSSSHLLNESEASFLFSLLPSIFPSSSYSRHEREPTDRGWLSDRGASFSSSRLPSSFSRFSDDVSSDDDEHAPPNLFDHDHVPSRFSDDREHVSSLFDDDEHAPPSLFDHEHVPSRLHELSLFSDDDEHVPSRFSNGHDHAHVPSQFRDDHEHEPIYRGSVSPNFSLFDSEEDASTSANYDELVKNGSFVVGSSQQKQGFDVGFYCSICLEEPQAGDKLIRMNCSHIYHQDCLLPWLQMHNTCPNCRSKLDQQ</sequence>
<organism evidence="7 8">
    <name type="scientific">Quercus suber</name>
    <name type="common">Cork oak</name>
    <dbReference type="NCBI Taxonomy" id="58331"/>
    <lineage>
        <taxon>Eukaryota</taxon>
        <taxon>Viridiplantae</taxon>
        <taxon>Streptophyta</taxon>
        <taxon>Embryophyta</taxon>
        <taxon>Tracheophyta</taxon>
        <taxon>Spermatophyta</taxon>
        <taxon>Magnoliopsida</taxon>
        <taxon>eudicotyledons</taxon>
        <taxon>Gunneridae</taxon>
        <taxon>Pentapetalae</taxon>
        <taxon>rosids</taxon>
        <taxon>fabids</taxon>
        <taxon>Fagales</taxon>
        <taxon>Fagaceae</taxon>
        <taxon>Quercus</taxon>
    </lineage>
</organism>
<dbReference type="SUPFAM" id="SSF57850">
    <property type="entry name" value="RING/U-box"/>
    <property type="match status" value="1"/>
</dbReference>
<comment type="caution">
    <text evidence="7">The sequence shown here is derived from an EMBL/GenBank/DDBJ whole genome shotgun (WGS) entry which is preliminary data.</text>
</comment>
<feature type="domain" description="RING-type" evidence="6">
    <location>
        <begin position="323"/>
        <end position="364"/>
    </location>
</feature>
<dbReference type="EMBL" id="PKMF04000159">
    <property type="protein sequence ID" value="KAK7846151.1"/>
    <property type="molecule type" value="Genomic_DNA"/>
</dbReference>
<protein>
    <submittedName>
        <fullName evidence="7">E3 ubiquitin-protein ligase ring1-like</fullName>
    </submittedName>
</protein>
<keyword evidence="3" id="KW-0862">Zinc</keyword>
<dbReference type="GO" id="GO:0061630">
    <property type="term" value="F:ubiquitin protein ligase activity"/>
    <property type="evidence" value="ECO:0007669"/>
    <property type="project" value="TreeGrafter"/>
</dbReference>